<evidence type="ECO:0000256" key="13">
    <source>
        <dbReference type="SAM" id="Phobius"/>
    </source>
</evidence>
<evidence type="ECO:0000256" key="6">
    <source>
        <dbReference type="ARBA" id="ARBA00022989"/>
    </source>
</evidence>
<reference evidence="16" key="1">
    <citation type="submission" date="2025-08" db="UniProtKB">
        <authorList>
            <consortium name="RefSeq"/>
        </authorList>
    </citation>
    <scope>IDENTIFICATION</scope>
</reference>
<feature type="domain" description="G-protein coupled receptors family 1 profile" evidence="14">
    <location>
        <begin position="23"/>
        <end position="279"/>
    </location>
</feature>
<dbReference type="GeneID" id="101979829"/>
<dbReference type="PANTHER" id="PTHR11394">
    <property type="entry name" value="TASTE RECEPTOR TYPE 2"/>
    <property type="match status" value="1"/>
</dbReference>
<dbReference type="PROSITE" id="PS50262">
    <property type="entry name" value="G_PROTEIN_RECEP_F1_2"/>
    <property type="match status" value="1"/>
</dbReference>
<dbReference type="PANTHER" id="PTHR11394:SF50">
    <property type="entry name" value="TASTE RECEPTOR TYPE 2 MEMBER 114"/>
    <property type="match status" value="1"/>
</dbReference>
<gene>
    <name evidence="16" type="primary">LOC101979829</name>
</gene>
<evidence type="ECO:0000256" key="5">
    <source>
        <dbReference type="ARBA" id="ARBA00022692"/>
    </source>
</evidence>
<evidence type="ECO:0000256" key="8">
    <source>
        <dbReference type="ARBA" id="ARBA00023136"/>
    </source>
</evidence>
<feature type="transmembrane region" description="Helical" evidence="13">
    <location>
        <begin position="173"/>
        <end position="200"/>
    </location>
</feature>
<dbReference type="CDD" id="cd15021">
    <property type="entry name" value="7tm_TAS2R10"/>
    <property type="match status" value="1"/>
</dbReference>
<comment type="subcellular location">
    <subcellularLocation>
        <location evidence="1 12">Membrane</location>
        <topology evidence="1 12">Multi-pass membrane protein</topology>
    </subcellularLocation>
</comment>
<keyword evidence="6 13" id="KW-1133">Transmembrane helix</keyword>
<keyword evidence="8 12" id="KW-0472">Membrane</keyword>
<feature type="transmembrane region" description="Helical" evidence="13">
    <location>
        <begin position="129"/>
        <end position="153"/>
    </location>
</feature>
<dbReference type="InterPro" id="IPR017452">
    <property type="entry name" value="GPCR_Rhodpsn_7TM"/>
</dbReference>
<evidence type="ECO:0000256" key="3">
    <source>
        <dbReference type="ARBA" id="ARBA00022480"/>
    </source>
</evidence>
<evidence type="ECO:0000259" key="14">
    <source>
        <dbReference type="PROSITE" id="PS50262"/>
    </source>
</evidence>
<keyword evidence="10 12" id="KW-0807">Transducer</keyword>
<keyword evidence="3 12" id="KW-0919">Taste</keyword>
<protein>
    <recommendedName>
        <fullName evidence="12">Taste receptor type 2</fullName>
    </recommendedName>
</protein>
<dbReference type="InterPro" id="IPR007960">
    <property type="entry name" value="TAS2R"/>
</dbReference>
<feature type="transmembrane region" description="Helical" evidence="13">
    <location>
        <begin position="98"/>
        <end position="122"/>
    </location>
</feature>
<sequence length="312" mass="35917">MLSTAEGVLLSIATSEAMLGVIGNGFIAVVNCTDSTRNKMISMINFILTGLAISRIFLVWLLISEAYIKIFSPNLLSSINIIELMTYLWIIISQLSFWFATTLSIFYFIKIVNFSHYIFLWLKRRINTVFFLLIGCLLVSWLFTFPVAVKIIRDSKMQYINTSWQISMKKSELIFHYAFTNGGIFLFFMIMLVVCFLLIFSLWRHNKRTQLSESGFRDLNTEVHVKAIKVLMSFIILFVLHFMGVTINIICLFIPESNLLFMFGLTTAFIYPCCHSLILILANSQLKQGSVRILQQLKCSKKGKLHDSLEEK</sequence>
<feature type="transmembrane region" description="Helical" evidence="13">
    <location>
        <begin position="41"/>
        <end position="63"/>
    </location>
</feature>
<comment type="similarity">
    <text evidence="2 11">Belongs to the G-protein coupled receptor T2R family.</text>
</comment>
<evidence type="ECO:0000256" key="10">
    <source>
        <dbReference type="ARBA" id="ARBA00023224"/>
    </source>
</evidence>
<evidence type="ECO:0000256" key="11">
    <source>
        <dbReference type="RuleBase" id="RU004423"/>
    </source>
</evidence>
<organism evidence="15 16">
    <name type="scientific">Microtus ochrogaster</name>
    <name type="common">Prairie vole</name>
    <dbReference type="NCBI Taxonomy" id="79684"/>
    <lineage>
        <taxon>Eukaryota</taxon>
        <taxon>Metazoa</taxon>
        <taxon>Chordata</taxon>
        <taxon>Craniata</taxon>
        <taxon>Vertebrata</taxon>
        <taxon>Euteleostomi</taxon>
        <taxon>Mammalia</taxon>
        <taxon>Eutheria</taxon>
        <taxon>Euarchontoglires</taxon>
        <taxon>Glires</taxon>
        <taxon>Rodentia</taxon>
        <taxon>Myomorpha</taxon>
        <taxon>Muroidea</taxon>
        <taxon>Cricetidae</taxon>
        <taxon>Arvicolinae</taxon>
        <taxon>Microtus</taxon>
    </lineage>
</organism>
<evidence type="ECO:0000256" key="1">
    <source>
        <dbReference type="ARBA" id="ARBA00004141"/>
    </source>
</evidence>
<name>A0ABM0LMX1_MICOH</name>
<evidence type="ECO:0000313" key="16">
    <source>
        <dbReference type="RefSeq" id="XP_005369315.1"/>
    </source>
</evidence>
<feature type="transmembrane region" description="Helical" evidence="13">
    <location>
        <begin position="234"/>
        <end position="255"/>
    </location>
</feature>
<dbReference type="Pfam" id="PF05296">
    <property type="entry name" value="TAS2R"/>
    <property type="match status" value="1"/>
</dbReference>
<evidence type="ECO:0000256" key="2">
    <source>
        <dbReference type="ARBA" id="ARBA00007376"/>
    </source>
</evidence>
<evidence type="ECO:0000256" key="9">
    <source>
        <dbReference type="ARBA" id="ARBA00023170"/>
    </source>
</evidence>
<feature type="transmembrane region" description="Helical" evidence="13">
    <location>
        <begin position="7"/>
        <end position="29"/>
    </location>
</feature>
<dbReference type="SUPFAM" id="SSF81321">
    <property type="entry name" value="Family A G protein-coupled receptor-like"/>
    <property type="match status" value="1"/>
</dbReference>
<feature type="transmembrane region" description="Helical" evidence="13">
    <location>
        <begin position="261"/>
        <end position="282"/>
    </location>
</feature>
<evidence type="ECO:0000256" key="12">
    <source>
        <dbReference type="RuleBase" id="RU004424"/>
    </source>
</evidence>
<evidence type="ECO:0000256" key="4">
    <source>
        <dbReference type="ARBA" id="ARBA00022606"/>
    </source>
</evidence>
<keyword evidence="9 12" id="KW-0675">Receptor</keyword>
<feature type="transmembrane region" description="Helical" evidence="13">
    <location>
        <begin position="75"/>
        <end position="92"/>
    </location>
</feature>
<keyword evidence="7 12" id="KW-0297">G-protein coupled receptor</keyword>
<keyword evidence="5 12" id="KW-0812">Transmembrane</keyword>
<keyword evidence="15" id="KW-1185">Reference proteome</keyword>
<dbReference type="Gene3D" id="1.20.1070.10">
    <property type="entry name" value="Rhodopsin 7-helix transmembrane proteins"/>
    <property type="match status" value="1"/>
</dbReference>
<accession>A0ABM0LMX1</accession>
<evidence type="ECO:0000313" key="15">
    <source>
        <dbReference type="Proteomes" id="UP000694915"/>
    </source>
</evidence>
<keyword evidence="4 12" id="KW-0716">Sensory transduction</keyword>
<dbReference type="RefSeq" id="XP_005369315.1">
    <property type="nucleotide sequence ID" value="XM_005369258.1"/>
</dbReference>
<evidence type="ECO:0000256" key="7">
    <source>
        <dbReference type="ARBA" id="ARBA00023040"/>
    </source>
</evidence>
<proteinExistence type="inferred from homology"/>
<dbReference type="Proteomes" id="UP000694915">
    <property type="component" value="Unplaced"/>
</dbReference>